<evidence type="ECO:0000313" key="1">
    <source>
        <dbReference type="EMBL" id="CAF0939623.1"/>
    </source>
</evidence>
<dbReference type="Proteomes" id="UP000681722">
    <property type="component" value="Unassembled WGS sequence"/>
</dbReference>
<dbReference type="EMBL" id="CAJNOQ010002114">
    <property type="protein sequence ID" value="CAF0939623.1"/>
    <property type="molecule type" value="Genomic_DNA"/>
</dbReference>
<dbReference type="GO" id="GO:0042765">
    <property type="term" value="C:GPI-anchor transamidase complex"/>
    <property type="evidence" value="ECO:0007669"/>
    <property type="project" value="InterPro"/>
</dbReference>
<dbReference type="PANTHER" id="PTHR12959">
    <property type="entry name" value="GPI TRANSAMIDASE COMPONENT PIG-T-RELATED"/>
    <property type="match status" value="1"/>
</dbReference>
<comment type="caution">
    <text evidence="1">The sequence shown here is derived from an EMBL/GenBank/DDBJ whole genome shotgun (WGS) entry which is preliminary data.</text>
</comment>
<evidence type="ECO:0008006" key="6">
    <source>
        <dbReference type="Google" id="ProtNLM"/>
    </source>
</evidence>
<dbReference type="EMBL" id="CAJNOK010021453">
    <property type="protein sequence ID" value="CAF1332721.1"/>
    <property type="molecule type" value="Genomic_DNA"/>
</dbReference>
<dbReference type="Pfam" id="PF04113">
    <property type="entry name" value="Gpi16"/>
    <property type="match status" value="2"/>
</dbReference>
<dbReference type="Proteomes" id="UP000677228">
    <property type="component" value="Unassembled WGS sequence"/>
</dbReference>
<proteinExistence type="predicted"/>
<protein>
    <recommendedName>
        <fullName evidence="6">GPI transamidase component PIG-T</fullName>
    </recommendedName>
</protein>
<gene>
    <name evidence="1" type="ORF">GPM918_LOCUS10636</name>
    <name evidence="2" type="ORF">OVA965_LOCUS29964</name>
    <name evidence="3" type="ORF">SRO942_LOCUS10637</name>
    <name evidence="4" type="ORF">TMI583_LOCUS30755</name>
</gene>
<dbReference type="InterPro" id="IPR007245">
    <property type="entry name" value="PIG-T"/>
</dbReference>
<dbReference type="OrthoDB" id="331263at2759"/>
<dbReference type="GO" id="GO:0016255">
    <property type="term" value="P:attachment of GPI anchor to protein"/>
    <property type="evidence" value="ECO:0007669"/>
    <property type="project" value="InterPro"/>
</dbReference>
<dbReference type="PANTHER" id="PTHR12959:SF11">
    <property type="entry name" value="GPI TRANSAMIDASE COMPONENT PIG-T"/>
    <property type="match status" value="1"/>
</dbReference>
<dbReference type="AlphaFoldDB" id="A0A814C5R0"/>
<dbReference type="EMBL" id="CAJOBA010043072">
    <property type="protein sequence ID" value="CAF4144041.1"/>
    <property type="molecule type" value="Genomic_DNA"/>
</dbReference>
<dbReference type="EMBL" id="CAJOBC010002114">
    <property type="protein sequence ID" value="CAF3716280.1"/>
    <property type="molecule type" value="Genomic_DNA"/>
</dbReference>
<organism evidence="1 5">
    <name type="scientific">Didymodactylos carnosus</name>
    <dbReference type="NCBI Taxonomy" id="1234261"/>
    <lineage>
        <taxon>Eukaryota</taxon>
        <taxon>Metazoa</taxon>
        <taxon>Spiralia</taxon>
        <taxon>Gnathifera</taxon>
        <taxon>Rotifera</taxon>
        <taxon>Eurotatoria</taxon>
        <taxon>Bdelloidea</taxon>
        <taxon>Philodinida</taxon>
        <taxon>Philodinidae</taxon>
        <taxon>Didymodactylos</taxon>
    </lineage>
</organism>
<evidence type="ECO:0000313" key="4">
    <source>
        <dbReference type="EMBL" id="CAF4144041.1"/>
    </source>
</evidence>
<evidence type="ECO:0000313" key="2">
    <source>
        <dbReference type="EMBL" id="CAF1332721.1"/>
    </source>
</evidence>
<name>A0A814C5R0_9BILA</name>
<evidence type="ECO:0000313" key="3">
    <source>
        <dbReference type="EMBL" id="CAF3716280.1"/>
    </source>
</evidence>
<sequence>MLKRISDTCFEVSAHLAVDDLWKSFVHELGGLLCASLNFVDTSTSSSSPKYSFRPQSTVTSQSQEFNNSNLRYAVLPREIVCTENLTPWKKFLPCNTMKGLSSLLVNSPKLYDINYHSLRMDFRQICADSNCLSSRLELSLGLGVVVDTFAKPGQNEWSLRSIFGQNMNGACPLSDITNVYIDLELSKLYHMTLSPLADYTIESNGRTLVVYDVNNMKQTSHGTFSLSCKHDRPSTDYWLLAENNKENNTLPYLYVHRYTTGYGARNGGIKTQIYNTPDTTTTLLYFEQIPWYFRVFLHTLKIIMENGTNIKPDRLSYIPGKDRERPYQIEMFITIPADVPSVEISFEYEMTFLKWNEFPPDPNHGFYIPAAVISTILPKLDKQQPILRQLQSFSLNESLLLSSNTESFSSSLFVRIYSESLLVNLPTPDFSMPFNVICLGCTAVALAFGGFHNLTTKQFSYVEKKEKKNFRQYLQLLWAKFLAFKQYLNAKTNRNALRQDLHRQHQHVE</sequence>
<dbReference type="Proteomes" id="UP000682733">
    <property type="component" value="Unassembled WGS sequence"/>
</dbReference>
<keyword evidence="5" id="KW-1185">Reference proteome</keyword>
<dbReference type="Proteomes" id="UP000663829">
    <property type="component" value="Unassembled WGS sequence"/>
</dbReference>
<accession>A0A814C5R0</accession>
<evidence type="ECO:0000313" key="5">
    <source>
        <dbReference type="Proteomes" id="UP000663829"/>
    </source>
</evidence>
<reference evidence="1" key="1">
    <citation type="submission" date="2021-02" db="EMBL/GenBank/DDBJ databases">
        <authorList>
            <person name="Nowell W R."/>
        </authorList>
    </citation>
    <scope>NUCLEOTIDE SEQUENCE</scope>
</reference>